<evidence type="ECO:0000259" key="1">
    <source>
        <dbReference type="Pfam" id="PF07985"/>
    </source>
</evidence>
<dbReference type="AlphaFoldDB" id="A0A9P1N3J4"/>
<evidence type="ECO:0000313" key="3">
    <source>
        <dbReference type="Proteomes" id="UP001152747"/>
    </source>
</evidence>
<dbReference type="InterPro" id="IPR012942">
    <property type="entry name" value="SRR1-like"/>
</dbReference>
<name>A0A9P1N3J4_9PELO</name>
<accession>A0A9P1N3J4</accession>
<sequence length="183" mass="20906">MKKSEVSIKNSGLVEWLSDRLEDFEPKKIVILGNGHFDGPLEPGAEQLALFLELAKEMGGLDVVFQDPVITETEKSWLKSRKIDIRPESDLEILIEKNTIIGIIHGEHEILEQFLEFNSKNFEKIALLGNNYGSINLALMKNIDDSKIQRFFEDSDVFLIPPKIWDQSNAFSDTCLVKMRKNL</sequence>
<organism evidence="2 3">
    <name type="scientific">Caenorhabditis angaria</name>
    <dbReference type="NCBI Taxonomy" id="860376"/>
    <lineage>
        <taxon>Eukaryota</taxon>
        <taxon>Metazoa</taxon>
        <taxon>Ecdysozoa</taxon>
        <taxon>Nematoda</taxon>
        <taxon>Chromadorea</taxon>
        <taxon>Rhabditida</taxon>
        <taxon>Rhabditina</taxon>
        <taxon>Rhabditomorpha</taxon>
        <taxon>Rhabditoidea</taxon>
        <taxon>Rhabditidae</taxon>
        <taxon>Peloderinae</taxon>
        <taxon>Caenorhabditis</taxon>
    </lineage>
</organism>
<dbReference type="OrthoDB" id="551431at2759"/>
<keyword evidence="3" id="KW-1185">Reference proteome</keyword>
<gene>
    <name evidence="2" type="ORF">CAMP_LOCUS11236</name>
</gene>
<proteinExistence type="predicted"/>
<feature type="domain" description="SRR1-like" evidence="1">
    <location>
        <begin position="22"/>
        <end position="176"/>
    </location>
</feature>
<dbReference type="EMBL" id="CANHGI010000004">
    <property type="protein sequence ID" value="CAI5448599.1"/>
    <property type="molecule type" value="Genomic_DNA"/>
</dbReference>
<dbReference type="Proteomes" id="UP001152747">
    <property type="component" value="Unassembled WGS sequence"/>
</dbReference>
<comment type="caution">
    <text evidence="2">The sequence shown here is derived from an EMBL/GenBank/DDBJ whole genome shotgun (WGS) entry which is preliminary data.</text>
</comment>
<reference evidence="2" key="1">
    <citation type="submission" date="2022-11" db="EMBL/GenBank/DDBJ databases">
        <authorList>
            <person name="Kikuchi T."/>
        </authorList>
    </citation>
    <scope>NUCLEOTIDE SEQUENCE</scope>
    <source>
        <strain evidence="2">PS1010</strain>
    </source>
</reference>
<evidence type="ECO:0000313" key="2">
    <source>
        <dbReference type="EMBL" id="CAI5448599.1"/>
    </source>
</evidence>
<dbReference type="Pfam" id="PF07985">
    <property type="entry name" value="SRR1"/>
    <property type="match status" value="1"/>
</dbReference>
<protein>
    <recommendedName>
        <fullName evidence="1">SRR1-like domain-containing protein</fullName>
    </recommendedName>
</protein>